<protein>
    <submittedName>
        <fullName evidence="2">Uncharacterized protein</fullName>
    </submittedName>
</protein>
<evidence type="ECO:0000313" key="3">
    <source>
        <dbReference type="Proteomes" id="UP000284375"/>
    </source>
</evidence>
<sequence length="643" mass="68284">MSGNGPDIRLVASNTHARGIDGLRSKDSRSNGSPHEPRADRSSSCSRSASSPSSSTSSDDEDESGRSTEAENLMRTPSFYKSAQWTADGTTVITSSYHDQICSFVVPSDLLEPREEPLTLRPQGVLNLATSTNVVAPAPYFDLLNPHTHHVLVACRDHPIQIFQALPTNHDTYYARSGSPQGSSSLYSYRLISPQTEAYLPVHSLAWPGSHMSTSFFVGSTNLIAQFDLHRVGEGPRQRVHTIPSKRHISKGNGVGMRGTVSALSMQADASSAPTGLLAGGTWTRWVGLYDFARGGERTATWGIAGAAEASVAAGGPPPGSGHAPAPGYRHSSRGRTPVRGIGGEGVSQTAWSPDGRYLLVSERQSTGVLVYDARVTSRLLGFLAGRDALTHQRLDLAVYPGPDGTGGFEVWAGTRDGTVKVWQGVGGTEGCLWPSWDFPAVVGGDDDKEGSPVGSVTLHPSGSVAATCTGCWSLPGGDDDGDSDSSSSSSSSSSGDDDPDGDKTSETTLSSSGSNLSRSVWRPDNKRIEESSLKLWSIGVPTYDAPVDTPQGEFTEMDVSQADMPEVDAESMEPSEVIAAQTDESWYDDASQMDTLQTGAIETLDRGYSVSQVDAVRGEEAEATQDDALQKHILQMSTPEKR</sequence>
<keyword evidence="3" id="KW-1185">Reference proteome</keyword>
<feature type="region of interest" description="Disordered" evidence="1">
    <location>
        <begin position="1"/>
        <end position="75"/>
    </location>
</feature>
<dbReference type="STRING" id="252740.A0A423WG77"/>
<feature type="compositionally biased region" description="Basic and acidic residues" evidence="1">
    <location>
        <begin position="18"/>
        <end position="41"/>
    </location>
</feature>
<feature type="compositionally biased region" description="Low complexity" evidence="1">
    <location>
        <begin position="42"/>
        <end position="57"/>
    </location>
</feature>
<dbReference type="InterPro" id="IPR051150">
    <property type="entry name" value="SWT21/TCAB1_mRNA_Telomere"/>
</dbReference>
<comment type="caution">
    <text evidence="2">The sequence shown here is derived from an EMBL/GenBank/DDBJ whole genome shotgun (WGS) entry which is preliminary data.</text>
</comment>
<proteinExistence type="predicted"/>
<dbReference type="InterPro" id="IPR036322">
    <property type="entry name" value="WD40_repeat_dom_sf"/>
</dbReference>
<gene>
    <name evidence="2" type="ORF">VSDG_02544</name>
</gene>
<dbReference type="SUPFAM" id="SSF50978">
    <property type="entry name" value="WD40 repeat-like"/>
    <property type="match status" value="1"/>
</dbReference>
<feature type="region of interest" description="Disordered" evidence="1">
    <location>
        <begin position="476"/>
        <end position="524"/>
    </location>
</feature>
<feature type="compositionally biased region" description="Low complexity" evidence="1">
    <location>
        <begin position="311"/>
        <end position="328"/>
    </location>
</feature>
<accession>A0A423WG77</accession>
<name>A0A423WG77_CYTCH</name>
<reference evidence="2 3" key="1">
    <citation type="submission" date="2015-09" db="EMBL/GenBank/DDBJ databases">
        <title>Host preference determinants of Valsa canker pathogens revealed by comparative genomics.</title>
        <authorList>
            <person name="Yin Z."/>
            <person name="Huang L."/>
        </authorList>
    </citation>
    <scope>NUCLEOTIDE SEQUENCE [LARGE SCALE GENOMIC DNA]</scope>
    <source>
        <strain evidence="2 3">YSFL</strain>
    </source>
</reference>
<feature type="compositionally biased region" description="Low complexity" evidence="1">
    <location>
        <begin position="507"/>
        <end position="520"/>
    </location>
</feature>
<dbReference type="AlphaFoldDB" id="A0A423WG77"/>
<feature type="compositionally biased region" description="Low complexity" evidence="1">
    <location>
        <begin position="485"/>
        <end position="495"/>
    </location>
</feature>
<dbReference type="Proteomes" id="UP000284375">
    <property type="component" value="Unassembled WGS sequence"/>
</dbReference>
<evidence type="ECO:0000313" key="2">
    <source>
        <dbReference type="EMBL" id="ROW02258.1"/>
    </source>
</evidence>
<dbReference type="PANTHER" id="PTHR13211">
    <property type="entry name" value="TELOMERASE CAJAL BODY PROTEIN 1"/>
    <property type="match status" value="1"/>
</dbReference>
<feature type="region of interest" description="Disordered" evidence="1">
    <location>
        <begin position="311"/>
        <end position="348"/>
    </location>
</feature>
<organism evidence="2 3">
    <name type="scientific">Cytospora chrysosperma</name>
    <name type="common">Cytospora canker fungus</name>
    <name type="synonym">Sphaeria chrysosperma</name>
    <dbReference type="NCBI Taxonomy" id="252740"/>
    <lineage>
        <taxon>Eukaryota</taxon>
        <taxon>Fungi</taxon>
        <taxon>Dikarya</taxon>
        <taxon>Ascomycota</taxon>
        <taxon>Pezizomycotina</taxon>
        <taxon>Sordariomycetes</taxon>
        <taxon>Sordariomycetidae</taxon>
        <taxon>Diaporthales</taxon>
        <taxon>Cytosporaceae</taxon>
        <taxon>Cytospora</taxon>
    </lineage>
</organism>
<dbReference type="EMBL" id="LJZO01000005">
    <property type="protein sequence ID" value="ROW02258.1"/>
    <property type="molecule type" value="Genomic_DNA"/>
</dbReference>
<dbReference type="OrthoDB" id="239865at2759"/>
<dbReference type="PANTHER" id="PTHR13211:SF0">
    <property type="entry name" value="TELOMERASE CAJAL BODY PROTEIN 1"/>
    <property type="match status" value="1"/>
</dbReference>
<evidence type="ECO:0000256" key="1">
    <source>
        <dbReference type="SAM" id="MobiDB-lite"/>
    </source>
</evidence>